<organism evidence="5 8">
    <name type="scientific">Puccinia coronata f. sp. avenae</name>
    <dbReference type="NCBI Taxonomy" id="200324"/>
    <lineage>
        <taxon>Eukaryota</taxon>
        <taxon>Fungi</taxon>
        <taxon>Dikarya</taxon>
        <taxon>Basidiomycota</taxon>
        <taxon>Pucciniomycotina</taxon>
        <taxon>Pucciniomycetes</taxon>
        <taxon>Pucciniales</taxon>
        <taxon>Pucciniaceae</taxon>
        <taxon>Puccinia</taxon>
    </lineage>
</organism>
<keyword evidence="7" id="KW-1185">Reference proteome</keyword>
<comment type="caution">
    <text evidence="5">The sequence shown here is derived from an EMBL/GenBank/DDBJ whole genome shotgun (WGS) entry which is preliminary data.</text>
</comment>
<dbReference type="EMBL" id="PGCI01000886">
    <property type="protein sequence ID" value="PLW12424.1"/>
    <property type="molecule type" value="Genomic_DNA"/>
</dbReference>
<dbReference type="OrthoDB" id="289038at2759"/>
<proteinExistence type="predicted"/>
<evidence type="ECO:0000256" key="2">
    <source>
        <dbReference type="SAM" id="MobiDB-lite"/>
    </source>
</evidence>
<dbReference type="EMBL" id="PGCJ01001197">
    <property type="protein sequence ID" value="PLW07856.1"/>
    <property type="molecule type" value="Genomic_DNA"/>
</dbReference>
<evidence type="ECO:0000259" key="3">
    <source>
        <dbReference type="Pfam" id="PF12436"/>
    </source>
</evidence>
<evidence type="ECO:0000313" key="5">
    <source>
        <dbReference type="EMBL" id="PLW12424.1"/>
    </source>
</evidence>
<dbReference type="InterPro" id="IPR024729">
    <property type="entry name" value="USP7_ICP0-binding_dom"/>
</dbReference>
<evidence type="ECO:0000256" key="1">
    <source>
        <dbReference type="ARBA" id="ARBA00022786"/>
    </source>
</evidence>
<feature type="compositionally biased region" description="Basic and acidic residues" evidence="2">
    <location>
        <begin position="115"/>
        <end position="124"/>
    </location>
</feature>
<keyword evidence="1" id="KW-0833">Ubl conjugation pathway</keyword>
<accession>A0A2N5SGR6</accession>
<feature type="domain" description="Ubiquitin carboxyl-terminal hydrolase 7 ICP0-binding" evidence="3">
    <location>
        <begin position="35"/>
        <end position="75"/>
    </location>
</feature>
<dbReference type="Pfam" id="PF12436">
    <property type="entry name" value="USP7_ICP0_bdg"/>
    <property type="match status" value="1"/>
</dbReference>
<protein>
    <recommendedName>
        <fullName evidence="3">Ubiquitin carboxyl-terminal hydrolase 7 ICP0-binding domain-containing protein</fullName>
    </recommendedName>
</protein>
<evidence type="ECO:0000313" key="7">
    <source>
        <dbReference type="Proteomes" id="UP000235388"/>
    </source>
</evidence>
<dbReference type="EMBL" id="PGCI01000005">
    <property type="protein sequence ID" value="PLW51519.1"/>
    <property type="molecule type" value="Genomic_DNA"/>
</dbReference>
<name>A0A2N5SGR6_9BASI</name>
<dbReference type="AlphaFoldDB" id="A0A2N5SGR6"/>
<dbReference type="STRING" id="200324.A0A2N5SGR6"/>
<evidence type="ECO:0000313" key="6">
    <source>
        <dbReference type="EMBL" id="PLW51519.1"/>
    </source>
</evidence>
<feature type="region of interest" description="Disordered" evidence="2">
    <location>
        <begin position="108"/>
        <end position="127"/>
    </location>
</feature>
<dbReference type="Proteomes" id="UP000235388">
    <property type="component" value="Unassembled WGS sequence"/>
</dbReference>
<evidence type="ECO:0000313" key="4">
    <source>
        <dbReference type="EMBL" id="PLW07856.1"/>
    </source>
</evidence>
<evidence type="ECO:0000313" key="8">
    <source>
        <dbReference type="Proteomes" id="UP000235392"/>
    </source>
</evidence>
<dbReference type="Proteomes" id="UP000235392">
    <property type="component" value="Unassembled WGS sequence"/>
</dbReference>
<sequence>MPPSDLPTFRVAKQQPFLDFKSKLAQDLGYQPNQIRLWVLVNRQNKTVRPDTVVPEHDPTLTMEVVRDKFVHNTNRKGSLLTCAIRPAEVFSGGARLSPGPIELRATSKHTTGGLDHDGQEDPMTHSAVGEPWVGRRLAKVGLSATCSGSRLQPASCSGSRLQLLGKQVGAGQLLGEQGTGCNLLAKQLAGCNLLPEQDAGCHLLAEQVFAACNLFGEQVAGYLLAEQVAGYLLAEQVAGYLLAEQAAGYLLAEQVAGYLLAEQAAGYLLAEQVAGYLLAEQVAACNLLGEQVTGYNLLPAQRAGNGLQPAPCSASRLQKATCALLGEQAAEKKSQWIQLCKSAQKYGGN</sequence>
<reference evidence="7 8" key="1">
    <citation type="submission" date="2017-11" db="EMBL/GenBank/DDBJ databases">
        <title>De novo assembly and phasing of dikaryotic genomes from two isolates of Puccinia coronata f. sp. avenae, the causal agent of oat crown rust.</title>
        <authorList>
            <person name="Miller M.E."/>
            <person name="Zhang Y."/>
            <person name="Omidvar V."/>
            <person name="Sperschneider J."/>
            <person name="Schwessinger B."/>
            <person name="Raley C."/>
            <person name="Palmer J.M."/>
            <person name="Garnica D."/>
            <person name="Upadhyaya N."/>
            <person name="Rathjen J."/>
            <person name="Taylor J.M."/>
            <person name="Park R.F."/>
            <person name="Dodds P.N."/>
            <person name="Hirsch C.D."/>
            <person name="Kianian S.F."/>
            <person name="Figueroa M."/>
        </authorList>
    </citation>
    <scope>NUCLEOTIDE SEQUENCE [LARGE SCALE GENOMIC DNA]</scope>
    <source>
        <strain evidence="4">12NC29</strain>
        <strain evidence="5">12SD80</strain>
    </source>
</reference>
<dbReference type="GO" id="GO:0140096">
    <property type="term" value="F:catalytic activity, acting on a protein"/>
    <property type="evidence" value="ECO:0007669"/>
    <property type="project" value="UniProtKB-ARBA"/>
</dbReference>
<gene>
    <name evidence="4" type="ORF">PCANC_24723</name>
    <name evidence="6" type="ORF">PCASD_00296</name>
    <name evidence="5" type="ORF">PCASD_21415</name>
</gene>